<dbReference type="Pfam" id="PF00183">
    <property type="entry name" value="HSP90"/>
    <property type="match status" value="1"/>
</dbReference>
<dbReference type="GO" id="GO:0051082">
    <property type="term" value="F:unfolded protein binding"/>
    <property type="evidence" value="ECO:0007669"/>
    <property type="project" value="UniProtKB-UniRule"/>
</dbReference>
<dbReference type="Gene3D" id="3.40.50.11260">
    <property type="match status" value="1"/>
</dbReference>
<dbReference type="NCBIfam" id="NF003555">
    <property type="entry name" value="PRK05218.1"/>
    <property type="match status" value="1"/>
</dbReference>
<feature type="binding site" evidence="9">
    <location>
        <begin position="98"/>
        <end position="99"/>
    </location>
    <ligand>
        <name>ATP</name>
        <dbReference type="ChEBI" id="CHEBI:30616"/>
    </ligand>
</feature>
<keyword evidence="12" id="KW-1185">Reference proteome</keyword>
<feature type="binding site" evidence="9">
    <location>
        <position position="170"/>
    </location>
    <ligand>
        <name>ATP</name>
        <dbReference type="ChEBI" id="CHEBI:30616"/>
    </ligand>
</feature>
<feature type="region of interest" description="A; substrate-binding" evidence="8">
    <location>
        <begin position="1"/>
        <end position="324"/>
    </location>
</feature>
<comment type="subunit">
    <text evidence="8">Homodimer.</text>
</comment>
<evidence type="ECO:0000256" key="4">
    <source>
        <dbReference type="ARBA" id="ARBA00022741"/>
    </source>
</evidence>
<comment type="function">
    <text evidence="8">Molecular chaperone. Has ATPase activity.</text>
</comment>
<dbReference type="InterPro" id="IPR001404">
    <property type="entry name" value="Hsp90_fam"/>
</dbReference>
<dbReference type="GO" id="GO:0016887">
    <property type="term" value="F:ATP hydrolysis activity"/>
    <property type="evidence" value="ECO:0007669"/>
    <property type="project" value="InterPro"/>
</dbReference>
<keyword evidence="4 8" id="KW-0547">Nucleotide-binding</keyword>
<name>A0A8J2YYU9_9PROT</name>
<comment type="caution">
    <text evidence="8">Lacks conserved residue(s) required for the propagation of feature annotation.</text>
</comment>
<feature type="binding site" evidence="9">
    <location>
        <position position="32"/>
    </location>
    <ligand>
        <name>ATP</name>
        <dbReference type="ChEBI" id="CHEBI:30616"/>
    </ligand>
</feature>
<dbReference type="InterPro" id="IPR036890">
    <property type="entry name" value="HATPase_C_sf"/>
</dbReference>
<protein>
    <recommendedName>
        <fullName evidence="8">Chaperone protein HtpG</fullName>
    </recommendedName>
    <alternativeName>
        <fullName evidence="8">Heat shock protein HtpG</fullName>
    </alternativeName>
    <alternativeName>
        <fullName evidence="8">High temperature protein G</fullName>
    </alternativeName>
</protein>
<dbReference type="HAMAP" id="MF_00505">
    <property type="entry name" value="HSP90"/>
    <property type="match status" value="1"/>
</dbReference>
<feature type="binding site" evidence="9">
    <location>
        <position position="83"/>
    </location>
    <ligand>
        <name>ATP</name>
        <dbReference type="ChEBI" id="CHEBI:30616"/>
    </ligand>
</feature>
<accession>A0A8J2YYU9</accession>
<comment type="subcellular location">
    <subcellularLocation>
        <location evidence="1 8">Cytoplasm</location>
    </subcellularLocation>
</comment>
<dbReference type="GO" id="GO:0005524">
    <property type="term" value="F:ATP binding"/>
    <property type="evidence" value="ECO:0007669"/>
    <property type="project" value="UniProtKB-UniRule"/>
</dbReference>
<keyword evidence="6 8" id="KW-0346">Stress response</keyword>
<keyword evidence="5 8" id="KW-0067">ATP-binding</keyword>
<feature type="binding site" evidence="9">
    <location>
        <position position="36"/>
    </location>
    <ligand>
        <name>ATP</name>
        <dbReference type="ChEBI" id="CHEBI:30616"/>
    </ligand>
</feature>
<dbReference type="InterPro" id="IPR020575">
    <property type="entry name" value="Hsp90_N"/>
</dbReference>
<dbReference type="AlphaFoldDB" id="A0A8J2YYU9"/>
<feature type="binding site" evidence="9">
    <location>
        <position position="78"/>
    </location>
    <ligand>
        <name>ATP</name>
        <dbReference type="ChEBI" id="CHEBI:30616"/>
    </ligand>
</feature>
<comment type="similarity">
    <text evidence="2 8">Belongs to the heat shock protein 90 family.</text>
</comment>
<feature type="binding site" evidence="9">
    <location>
        <position position="91"/>
    </location>
    <ligand>
        <name>ATP</name>
        <dbReference type="ChEBI" id="CHEBI:30616"/>
    </ligand>
</feature>
<evidence type="ECO:0000256" key="1">
    <source>
        <dbReference type="ARBA" id="ARBA00004496"/>
    </source>
</evidence>
<dbReference type="PANTHER" id="PTHR11528">
    <property type="entry name" value="HEAT SHOCK PROTEIN 90 FAMILY MEMBER"/>
    <property type="match status" value="1"/>
</dbReference>
<dbReference type="Gene3D" id="3.30.565.10">
    <property type="entry name" value="Histidine kinase-like ATPase, C-terminal domain"/>
    <property type="match status" value="1"/>
</dbReference>
<comment type="caution">
    <text evidence="11">The sequence shown here is derived from an EMBL/GenBank/DDBJ whole genome shotgun (WGS) entry which is preliminary data.</text>
</comment>
<dbReference type="GO" id="GO:0140662">
    <property type="term" value="F:ATP-dependent protein folding chaperone"/>
    <property type="evidence" value="ECO:0007669"/>
    <property type="project" value="InterPro"/>
</dbReference>
<evidence type="ECO:0000256" key="2">
    <source>
        <dbReference type="ARBA" id="ARBA00008239"/>
    </source>
</evidence>
<dbReference type="CDD" id="cd16927">
    <property type="entry name" value="HATPase_Hsp90-like"/>
    <property type="match status" value="1"/>
</dbReference>
<evidence type="ECO:0000259" key="10">
    <source>
        <dbReference type="SMART" id="SM00387"/>
    </source>
</evidence>
<dbReference type="GO" id="GO:0005737">
    <property type="term" value="C:cytoplasm"/>
    <property type="evidence" value="ECO:0007669"/>
    <property type="project" value="UniProtKB-SubCell"/>
</dbReference>
<dbReference type="SUPFAM" id="SSF110942">
    <property type="entry name" value="HSP90 C-terminal domain"/>
    <property type="match status" value="1"/>
</dbReference>
<dbReference type="EMBL" id="BMJQ01000012">
    <property type="protein sequence ID" value="GGF33580.1"/>
    <property type="molecule type" value="Genomic_DNA"/>
</dbReference>
<reference evidence="11" key="2">
    <citation type="submission" date="2020-09" db="EMBL/GenBank/DDBJ databases">
        <authorList>
            <person name="Sun Q."/>
            <person name="Zhou Y."/>
        </authorList>
    </citation>
    <scope>NUCLEOTIDE SEQUENCE</scope>
    <source>
        <strain evidence="11">CGMCC 1.15725</strain>
    </source>
</reference>
<dbReference type="SMART" id="SM00387">
    <property type="entry name" value="HATPase_c"/>
    <property type="match status" value="1"/>
</dbReference>
<evidence type="ECO:0000256" key="9">
    <source>
        <dbReference type="PIRSR" id="PIRSR002583-1"/>
    </source>
</evidence>
<evidence type="ECO:0000256" key="5">
    <source>
        <dbReference type="ARBA" id="ARBA00022840"/>
    </source>
</evidence>
<feature type="domain" description="Histidine kinase/HSP90-like ATPase" evidence="10">
    <location>
        <begin position="25"/>
        <end position="180"/>
    </location>
</feature>
<evidence type="ECO:0000256" key="8">
    <source>
        <dbReference type="HAMAP-Rule" id="MF_00505"/>
    </source>
</evidence>
<keyword evidence="7 8" id="KW-0143">Chaperone</keyword>
<dbReference type="Gene3D" id="3.30.230.80">
    <property type="match status" value="1"/>
</dbReference>
<dbReference type="InterPro" id="IPR020568">
    <property type="entry name" value="Ribosomal_Su5_D2-typ_SF"/>
</dbReference>
<feature type="region of interest" description="C" evidence="8">
    <location>
        <begin position="542"/>
        <end position="621"/>
    </location>
</feature>
<sequence length="621" mass="68398">MAETRSFQAEVSRLLDIVAHSLYSDKKVFLRELISNASDACDRRRYLALTEPALGAADGKYRVVLKPDPAAKTLSVIDNGIGMSEIELIENLGTIARSGTSAFLKGLGQDSKRDMTLIGQFGVGFYSAFMVADKVEVVSLKAGESQAHRWESDGKGSFTVSPVDASEVGTRITLYLKEEEKDYMLAPRLKHVVKTYADHIALPILLEEDGKEETLNSASALWTRPKNEVTAEQAKEFYHTVAHAFDDPWLTLHYKAEGVIEYTSMLFVPGAKPFDLFDPARKHSVRLYVRRVFVTDDCAELVPAYLRFLKGVVDSEDLPLNISRETLQASPLIAKIRQGVTKRVLGELAKKAADAQADYAKFWDNFGAVLKEGLYEDFEQREALLSLARFRSTAAEGLVSLEDYVGRMKPGQTAIYTITADSPEAALRSPQLEGFRAKGVEVLLLTDPVDEFWLPMVAKYKEHEFRSVTRGGADLSAIEGPAKDGQKPAEPPAPAGTAELVALLKLTLADAVKDVRSTDRLTESAVCLVADEGDMDMHLARLLKQHKQLGEEAKRVLEVNPRHPLIQRLAERLGQFGTGPALEDAAWLLLDQARIVEGEALPDPVAFAKRLASCLERGLAA</sequence>
<dbReference type="Pfam" id="PF13589">
    <property type="entry name" value="HATPase_c_3"/>
    <property type="match status" value="1"/>
</dbReference>
<dbReference type="InterPro" id="IPR037196">
    <property type="entry name" value="HSP90_C"/>
</dbReference>
<dbReference type="RefSeq" id="WP_189049946.1">
    <property type="nucleotide sequence ID" value="NZ_BMJQ01000012.1"/>
</dbReference>
<dbReference type="InterPro" id="IPR003594">
    <property type="entry name" value="HATPase_dom"/>
</dbReference>
<feature type="binding site" evidence="9">
    <location>
        <position position="324"/>
    </location>
    <ligand>
        <name>ATP</name>
        <dbReference type="ChEBI" id="CHEBI:30616"/>
    </ligand>
</feature>
<organism evidence="11 12">
    <name type="scientific">Aliidongia dinghuensis</name>
    <dbReference type="NCBI Taxonomy" id="1867774"/>
    <lineage>
        <taxon>Bacteria</taxon>
        <taxon>Pseudomonadati</taxon>
        <taxon>Pseudomonadota</taxon>
        <taxon>Alphaproteobacteria</taxon>
        <taxon>Rhodospirillales</taxon>
        <taxon>Dongiaceae</taxon>
        <taxon>Aliidongia</taxon>
    </lineage>
</organism>
<evidence type="ECO:0000256" key="6">
    <source>
        <dbReference type="ARBA" id="ARBA00023016"/>
    </source>
</evidence>
<dbReference type="SUPFAM" id="SSF55874">
    <property type="entry name" value="ATPase domain of HSP90 chaperone/DNA topoisomerase II/histidine kinase"/>
    <property type="match status" value="1"/>
</dbReference>
<feature type="binding site" evidence="9">
    <location>
        <begin position="120"/>
        <end position="125"/>
    </location>
    <ligand>
        <name>ATP</name>
        <dbReference type="ChEBI" id="CHEBI:30616"/>
    </ligand>
</feature>
<proteinExistence type="inferred from homology"/>
<keyword evidence="3 8" id="KW-0963">Cytoplasm</keyword>
<evidence type="ECO:0000256" key="3">
    <source>
        <dbReference type="ARBA" id="ARBA00022490"/>
    </source>
</evidence>
<reference evidence="11" key="1">
    <citation type="journal article" date="2014" name="Int. J. Syst. Evol. Microbiol.">
        <title>Complete genome sequence of Corynebacterium casei LMG S-19264T (=DSM 44701T), isolated from a smear-ripened cheese.</title>
        <authorList>
            <consortium name="US DOE Joint Genome Institute (JGI-PGF)"/>
            <person name="Walter F."/>
            <person name="Albersmeier A."/>
            <person name="Kalinowski J."/>
            <person name="Ruckert C."/>
        </authorList>
    </citation>
    <scope>NUCLEOTIDE SEQUENCE</scope>
    <source>
        <strain evidence="11">CGMCC 1.15725</strain>
    </source>
</reference>
<dbReference type="Proteomes" id="UP000646365">
    <property type="component" value="Unassembled WGS sequence"/>
</dbReference>
<dbReference type="PIRSF" id="PIRSF002583">
    <property type="entry name" value="Hsp90"/>
    <property type="match status" value="1"/>
</dbReference>
<gene>
    <name evidence="8 11" type="primary">htpG</name>
    <name evidence="11" type="ORF">GCM10011611_44770</name>
</gene>
<evidence type="ECO:0000313" key="12">
    <source>
        <dbReference type="Proteomes" id="UP000646365"/>
    </source>
</evidence>
<dbReference type="FunFam" id="3.30.565.10:FF:000009">
    <property type="entry name" value="Molecular chaperone HtpG"/>
    <property type="match status" value="1"/>
</dbReference>
<evidence type="ECO:0000313" key="11">
    <source>
        <dbReference type="EMBL" id="GGF33580.1"/>
    </source>
</evidence>
<evidence type="ECO:0000256" key="7">
    <source>
        <dbReference type="ARBA" id="ARBA00023186"/>
    </source>
</evidence>
<dbReference type="PRINTS" id="PR00775">
    <property type="entry name" value="HEATSHOCK90"/>
</dbReference>
<dbReference type="SUPFAM" id="SSF54211">
    <property type="entry name" value="Ribosomal protein S5 domain 2-like"/>
    <property type="match status" value="1"/>
</dbReference>
<dbReference type="Gene3D" id="1.20.120.790">
    <property type="entry name" value="Heat shock protein 90, C-terminal domain"/>
    <property type="match status" value="1"/>
</dbReference>